<keyword evidence="4" id="KW-0804">Transcription</keyword>
<reference evidence="6 7" key="1">
    <citation type="submission" date="2017-09" db="EMBL/GenBank/DDBJ databases">
        <title>The Catabolism of 3,6-Dichlorosalicylic acid is Initiated by the Cytochrome P450 Monooxygenase DsmABC in Rhizorhabdus dicambivorans Ndbn-20.</title>
        <authorList>
            <person name="Na L."/>
        </authorList>
    </citation>
    <scope>NUCLEOTIDE SEQUENCE [LARGE SCALE GENOMIC DNA]</scope>
    <source>
        <strain evidence="6 7">Ndbn-20m</strain>
    </source>
</reference>
<keyword evidence="2" id="KW-0805">Transcription regulation</keyword>
<dbReference type="AlphaFoldDB" id="A0A2A4FX05"/>
<evidence type="ECO:0000259" key="5">
    <source>
        <dbReference type="PROSITE" id="PS50931"/>
    </source>
</evidence>
<dbReference type="Gene3D" id="3.40.190.10">
    <property type="entry name" value="Periplasmic binding protein-like II"/>
    <property type="match status" value="2"/>
</dbReference>
<dbReference type="PANTHER" id="PTHR30126:SF77">
    <property type="entry name" value="TRANSCRIPTIONAL REGULATORY PROTEIN"/>
    <property type="match status" value="1"/>
</dbReference>
<dbReference type="PANTHER" id="PTHR30126">
    <property type="entry name" value="HTH-TYPE TRANSCRIPTIONAL REGULATOR"/>
    <property type="match status" value="1"/>
</dbReference>
<sequence length="296" mass="32355">MRRLSLYHLETLLWISRLGTFAAAAERLNTTQPAISARMRELESQIGYPIFQRAGRTMALTVRGRELVRDCEPLWGTIERTLLQSSSFEGASGIIRIGAGEIAAATCLPAFLADLKAEMPRATLEVEIDLSQAMLRKLLGATHDLIFLSGPLSTPNIHTQRIGEVEMIWIASPVLGLDPEAQPKGVPIWVLHSHSPIHAVALASLDEGGLGGAVINLSNNVRAMVDVAMSGGGMAFVPEIMVRDHLTRGALVELRFVRRRTLPFQVAIRAQERDPLIRDMYERATMLRIGGGAIPA</sequence>
<proteinExistence type="inferred from homology"/>
<name>A0A2A4FX05_9SPHN</name>
<dbReference type="EMBL" id="NWUF01000006">
    <property type="protein sequence ID" value="PCE42710.1"/>
    <property type="molecule type" value="Genomic_DNA"/>
</dbReference>
<dbReference type="SUPFAM" id="SSF46785">
    <property type="entry name" value="Winged helix' DNA-binding domain"/>
    <property type="match status" value="1"/>
</dbReference>
<dbReference type="Pfam" id="PF00126">
    <property type="entry name" value="HTH_1"/>
    <property type="match status" value="1"/>
</dbReference>
<evidence type="ECO:0000313" key="7">
    <source>
        <dbReference type="Proteomes" id="UP000218934"/>
    </source>
</evidence>
<evidence type="ECO:0000256" key="3">
    <source>
        <dbReference type="ARBA" id="ARBA00023125"/>
    </source>
</evidence>
<evidence type="ECO:0000256" key="1">
    <source>
        <dbReference type="ARBA" id="ARBA00009437"/>
    </source>
</evidence>
<comment type="similarity">
    <text evidence="1">Belongs to the LysR transcriptional regulatory family.</text>
</comment>
<evidence type="ECO:0000313" key="6">
    <source>
        <dbReference type="EMBL" id="PCE42710.1"/>
    </source>
</evidence>
<dbReference type="GO" id="GO:0003700">
    <property type="term" value="F:DNA-binding transcription factor activity"/>
    <property type="evidence" value="ECO:0007669"/>
    <property type="project" value="InterPro"/>
</dbReference>
<comment type="caution">
    <text evidence="6">The sequence shown here is derived from an EMBL/GenBank/DDBJ whole genome shotgun (WGS) entry which is preliminary data.</text>
</comment>
<evidence type="ECO:0000256" key="4">
    <source>
        <dbReference type="ARBA" id="ARBA00023163"/>
    </source>
</evidence>
<dbReference type="KEGG" id="rdi:CMV14_03525"/>
<dbReference type="SUPFAM" id="SSF53850">
    <property type="entry name" value="Periplasmic binding protein-like II"/>
    <property type="match status" value="1"/>
</dbReference>
<keyword evidence="7" id="KW-1185">Reference proteome</keyword>
<dbReference type="GO" id="GO:0000976">
    <property type="term" value="F:transcription cis-regulatory region binding"/>
    <property type="evidence" value="ECO:0007669"/>
    <property type="project" value="TreeGrafter"/>
</dbReference>
<dbReference type="CDD" id="cd05466">
    <property type="entry name" value="PBP2_LTTR_substrate"/>
    <property type="match status" value="1"/>
</dbReference>
<dbReference type="Gene3D" id="1.10.10.10">
    <property type="entry name" value="Winged helix-like DNA-binding domain superfamily/Winged helix DNA-binding domain"/>
    <property type="match status" value="1"/>
</dbReference>
<evidence type="ECO:0000256" key="2">
    <source>
        <dbReference type="ARBA" id="ARBA00023015"/>
    </source>
</evidence>
<gene>
    <name evidence="6" type="ORF">COO09_07660</name>
</gene>
<organism evidence="6 7">
    <name type="scientific">Rhizorhabdus dicambivorans</name>
    <dbReference type="NCBI Taxonomy" id="1850238"/>
    <lineage>
        <taxon>Bacteria</taxon>
        <taxon>Pseudomonadati</taxon>
        <taxon>Pseudomonadota</taxon>
        <taxon>Alphaproteobacteria</taxon>
        <taxon>Sphingomonadales</taxon>
        <taxon>Sphingomonadaceae</taxon>
        <taxon>Rhizorhabdus</taxon>
    </lineage>
</organism>
<dbReference type="OrthoDB" id="464481at2"/>
<dbReference type="InterPro" id="IPR000847">
    <property type="entry name" value="LysR_HTH_N"/>
</dbReference>
<keyword evidence="3" id="KW-0238">DNA-binding</keyword>
<accession>A0A2A4FX05</accession>
<dbReference type="InterPro" id="IPR036388">
    <property type="entry name" value="WH-like_DNA-bd_sf"/>
</dbReference>
<dbReference type="RefSeq" id="WP_066959695.1">
    <property type="nucleotide sequence ID" value="NZ_CP023449.1"/>
</dbReference>
<dbReference type="InterPro" id="IPR036390">
    <property type="entry name" value="WH_DNA-bd_sf"/>
</dbReference>
<dbReference type="PRINTS" id="PR00039">
    <property type="entry name" value="HTHLYSR"/>
</dbReference>
<feature type="domain" description="HTH lysR-type" evidence="5">
    <location>
        <begin position="4"/>
        <end position="61"/>
    </location>
</feature>
<dbReference type="InterPro" id="IPR005119">
    <property type="entry name" value="LysR_subst-bd"/>
</dbReference>
<dbReference type="Pfam" id="PF03466">
    <property type="entry name" value="LysR_substrate"/>
    <property type="match status" value="1"/>
</dbReference>
<protein>
    <submittedName>
        <fullName evidence="6">LysR family transcriptional regulator</fullName>
    </submittedName>
</protein>
<dbReference type="PROSITE" id="PS50931">
    <property type="entry name" value="HTH_LYSR"/>
    <property type="match status" value="1"/>
</dbReference>
<dbReference type="Proteomes" id="UP000218934">
    <property type="component" value="Unassembled WGS sequence"/>
</dbReference>